<dbReference type="InterPro" id="IPR050807">
    <property type="entry name" value="TransReg_Diox_bact_type"/>
</dbReference>
<keyword evidence="1" id="KW-0238">DNA-binding</keyword>
<proteinExistence type="predicted"/>
<evidence type="ECO:0000313" key="5">
    <source>
        <dbReference type="Proteomes" id="UP000315321"/>
    </source>
</evidence>
<feature type="region of interest" description="Disordered" evidence="2">
    <location>
        <begin position="35"/>
        <end position="64"/>
    </location>
</feature>
<gene>
    <name evidence="4" type="ORF">FO470_16105</name>
</gene>
<dbReference type="Gene3D" id="1.10.260.40">
    <property type="entry name" value="lambda repressor-like DNA-binding domains"/>
    <property type="match status" value="1"/>
</dbReference>
<feature type="compositionally biased region" description="Basic and acidic residues" evidence="2">
    <location>
        <begin position="35"/>
        <end position="44"/>
    </location>
</feature>
<dbReference type="PROSITE" id="PS50943">
    <property type="entry name" value="HTH_CROC1"/>
    <property type="match status" value="1"/>
</dbReference>
<dbReference type="Proteomes" id="UP000315321">
    <property type="component" value="Unassembled WGS sequence"/>
</dbReference>
<dbReference type="InterPro" id="IPR011051">
    <property type="entry name" value="RmlC_Cupin_sf"/>
</dbReference>
<evidence type="ECO:0000259" key="3">
    <source>
        <dbReference type="PROSITE" id="PS50943"/>
    </source>
</evidence>
<dbReference type="Gene3D" id="2.60.120.10">
    <property type="entry name" value="Jelly Rolls"/>
    <property type="match status" value="1"/>
</dbReference>
<accession>A0ABY3DNP4</accession>
<dbReference type="InterPro" id="IPR014710">
    <property type="entry name" value="RmlC-like_jellyroll"/>
</dbReference>
<comment type="caution">
    <text evidence="4">The sequence shown here is derived from an EMBL/GenBank/DDBJ whole genome shotgun (WGS) entry which is preliminary data.</text>
</comment>
<dbReference type="Pfam" id="PF07883">
    <property type="entry name" value="Cupin_2"/>
    <property type="match status" value="1"/>
</dbReference>
<dbReference type="InterPro" id="IPR013096">
    <property type="entry name" value="Cupin_2"/>
</dbReference>
<dbReference type="PANTHER" id="PTHR46797">
    <property type="entry name" value="HTH-TYPE TRANSCRIPTIONAL REGULATOR"/>
    <property type="match status" value="1"/>
</dbReference>
<dbReference type="EMBL" id="VMBP01000005">
    <property type="protein sequence ID" value="TSJ61061.1"/>
    <property type="molecule type" value="Genomic_DNA"/>
</dbReference>
<reference evidence="4 5" key="1">
    <citation type="submission" date="2019-07" db="EMBL/GenBank/DDBJ databases">
        <authorList>
            <person name="Grouzdev D.S."/>
        </authorList>
    </citation>
    <scope>NUCLEOTIDE SEQUENCE [LARGE SCALE GENOMIC DNA]</scope>
    <source>
        <strain evidence="4 5">3C</strain>
    </source>
</reference>
<dbReference type="CDD" id="cd00093">
    <property type="entry name" value="HTH_XRE"/>
    <property type="match status" value="1"/>
</dbReference>
<dbReference type="InterPro" id="IPR001387">
    <property type="entry name" value="Cro/C1-type_HTH"/>
</dbReference>
<dbReference type="SMART" id="SM00530">
    <property type="entry name" value="HTH_XRE"/>
    <property type="match status" value="1"/>
</dbReference>
<evidence type="ECO:0000256" key="1">
    <source>
        <dbReference type="ARBA" id="ARBA00023125"/>
    </source>
</evidence>
<dbReference type="SUPFAM" id="SSF51182">
    <property type="entry name" value="RmlC-like cupins"/>
    <property type="match status" value="1"/>
</dbReference>
<sequence length="258" mass="28051">MPSFDDGGRHAAPGFCHWQAWLLPAERLPLSATRRDAELTDTSRKPAARAEAAEDLSTGSGAPLANERTLEQALGLQVRSLRRDLDLTVSDVASAAGISVGMLSKIENGLISPSLATLQSIATVLNVPISTLFSSFEEKRDCSFVPAGQGVHIERRGTKVGHQYELLGHALGGEVAVEPYLITLSEEAVPYTGFRHAGVEFIHMLTGEVVYRHGDRAYHLRPGDSLLFDSAATHGPEELVVRPMTYLSIIIYPREPER</sequence>
<evidence type="ECO:0000256" key="2">
    <source>
        <dbReference type="SAM" id="MobiDB-lite"/>
    </source>
</evidence>
<dbReference type="InterPro" id="IPR010982">
    <property type="entry name" value="Lambda_DNA-bd_dom_sf"/>
</dbReference>
<dbReference type="CDD" id="cd02209">
    <property type="entry name" value="cupin_XRE_C"/>
    <property type="match status" value="1"/>
</dbReference>
<protein>
    <submittedName>
        <fullName evidence="4">Helix-turn-helix domain-containing protein</fullName>
    </submittedName>
</protein>
<keyword evidence="5" id="KW-1185">Reference proteome</keyword>
<dbReference type="PANTHER" id="PTHR46797:SF1">
    <property type="entry name" value="METHYLPHOSPHONATE SYNTHASE"/>
    <property type="match status" value="1"/>
</dbReference>
<organism evidence="4 5">
    <name type="scientific">Ancylobacter moscoviensis</name>
    <dbReference type="NCBI Taxonomy" id="2597768"/>
    <lineage>
        <taxon>Bacteria</taxon>
        <taxon>Pseudomonadati</taxon>
        <taxon>Pseudomonadota</taxon>
        <taxon>Alphaproteobacteria</taxon>
        <taxon>Hyphomicrobiales</taxon>
        <taxon>Xanthobacteraceae</taxon>
        <taxon>Ancylobacter</taxon>
    </lineage>
</organism>
<dbReference type="SUPFAM" id="SSF47413">
    <property type="entry name" value="lambda repressor-like DNA-binding domains"/>
    <property type="match status" value="1"/>
</dbReference>
<feature type="domain" description="HTH cro/C1-type" evidence="3">
    <location>
        <begin position="78"/>
        <end position="132"/>
    </location>
</feature>
<name>A0ABY3DNP4_9HYPH</name>
<evidence type="ECO:0000313" key="4">
    <source>
        <dbReference type="EMBL" id="TSJ61061.1"/>
    </source>
</evidence>
<dbReference type="Pfam" id="PF01381">
    <property type="entry name" value="HTH_3"/>
    <property type="match status" value="1"/>
</dbReference>